<feature type="region of interest" description="Disordered" evidence="1">
    <location>
        <begin position="1"/>
        <end position="40"/>
    </location>
</feature>
<proteinExistence type="predicted"/>
<name>A0A6J4JGF5_9PROT</name>
<feature type="compositionally biased region" description="Basic and acidic residues" evidence="1">
    <location>
        <begin position="169"/>
        <end position="178"/>
    </location>
</feature>
<gene>
    <name evidence="2" type="ORF">AVDCRST_MAG08-3681</name>
</gene>
<dbReference type="EMBL" id="CADCTG010000278">
    <property type="protein sequence ID" value="CAA9279398.1"/>
    <property type="molecule type" value="Genomic_DNA"/>
</dbReference>
<accession>A0A6J4JGF5</accession>
<feature type="compositionally biased region" description="Basic residues" evidence="1">
    <location>
        <begin position="159"/>
        <end position="168"/>
    </location>
</feature>
<feature type="non-terminal residue" evidence="2">
    <location>
        <position position="248"/>
    </location>
</feature>
<feature type="compositionally biased region" description="Basic and acidic residues" evidence="1">
    <location>
        <begin position="212"/>
        <end position="225"/>
    </location>
</feature>
<dbReference type="AlphaFoldDB" id="A0A6J4JGF5"/>
<feature type="region of interest" description="Disordered" evidence="1">
    <location>
        <begin position="137"/>
        <end position="225"/>
    </location>
</feature>
<evidence type="ECO:0000256" key="1">
    <source>
        <dbReference type="SAM" id="MobiDB-lite"/>
    </source>
</evidence>
<protein>
    <submittedName>
        <fullName evidence="2">Branched-chain amino acid transport system permease protein LivM</fullName>
    </submittedName>
</protein>
<feature type="non-terminal residue" evidence="2">
    <location>
        <position position="1"/>
    </location>
</feature>
<organism evidence="2">
    <name type="scientific">uncultured Acetobacteraceae bacterium</name>
    <dbReference type="NCBI Taxonomy" id="169975"/>
    <lineage>
        <taxon>Bacteria</taxon>
        <taxon>Pseudomonadati</taxon>
        <taxon>Pseudomonadota</taxon>
        <taxon>Alphaproteobacteria</taxon>
        <taxon>Acetobacterales</taxon>
        <taxon>Acetobacteraceae</taxon>
        <taxon>environmental samples</taxon>
    </lineage>
</organism>
<feature type="region of interest" description="Disordered" evidence="1">
    <location>
        <begin position="72"/>
        <end position="114"/>
    </location>
</feature>
<evidence type="ECO:0000313" key="2">
    <source>
        <dbReference type="EMBL" id="CAA9279398.1"/>
    </source>
</evidence>
<sequence length="248" mass="27632">RADDHGGRLGVRPAGGAVEGTLSRHSHPRGAVHPGGLLRPRTVVHRRRSRPHHRALRHLRLGGRPGRELLLRRPRLGRRHVPDGLEPDADARRAGAGGGARPLPQRRDDGHQPRLLPHALLRHRLLLRRHRRRALRPLPAVRERGGVQHPLLHPIPRDGHHRRFRQRHGQPDGRRFHDAAAGGGAGRGRPAGRQRRGPSAAPRRLHLLPAGDGDRRRHHPVPDLRAGRPRAALALDPRLLEALSVFAL</sequence>
<reference evidence="2" key="1">
    <citation type="submission" date="2020-02" db="EMBL/GenBank/DDBJ databases">
        <authorList>
            <person name="Meier V. D."/>
        </authorList>
    </citation>
    <scope>NUCLEOTIDE SEQUENCE</scope>
    <source>
        <strain evidence="2">AVDCRST_MAG08</strain>
    </source>
</reference>